<feature type="transmembrane region" description="Helical" evidence="1">
    <location>
        <begin position="49"/>
        <end position="68"/>
    </location>
</feature>
<keyword evidence="1" id="KW-0812">Transmembrane</keyword>
<keyword evidence="1" id="KW-0472">Membrane</keyword>
<reference evidence="3" key="1">
    <citation type="journal article" date="2019" name="Int. J. Syst. Evol. Microbiol.">
        <title>The Global Catalogue of Microorganisms (GCM) 10K type strain sequencing project: providing services to taxonomists for standard genome sequencing and annotation.</title>
        <authorList>
            <consortium name="The Broad Institute Genomics Platform"/>
            <consortium name="The Broad Institute Genome Sequencing Center for Infectious Disease"/>
            <person name="Wu L."/>
            <person name="Ma J."/>
        </authorList>
    </citation>
    <scope>NUCLEOTIDE SEQUENCE [LARGE SCALE GENOMIC DNA]</scope>
    <source>
        <strain evidence="3">CCUG 56029</strain>
    </source>
</reference>
<dbReference type="Proteomes" id="UP001595998">
    <property type="component" value="Unassembled WGS sequence"/>
</dbReference>
<gene>
    <name evidence="2" type="ORF">ACFOZ9_11665</name>
</gene>
<dbReference type="RefSeq" id="WP_380039788.1">
    <property type="nucleotide sequence ID" value="NZ_JBHSEH010000012.1"/>
</dbReference>
<name>A0ABV8XQN9_9DEIO</name>
<evidence type="ECO:0008006" key="4">
    <source>
        <dbReference type="Google" id="ProtNLM"/>
    </source>
</evidence>
<evidence type="ECO:0000313" key="2">
    <source>
        <dbReference type="EMBL" id="MFC4426867.1"/>
    </source>
</evidence>
<protein>
    <recommendedName>
        <fullName evidence="4">DUF3619 family protein</fullName>
    </recommendedName>
</protein>
<keyword evidence="3" id="KW-1185">Reference proteome</keyword>
<sequence>MTTDPGRPAPDPDLLLAAARELGADDFGAADRFLAGHRARLAQARRRQAGWLSVLLASAAVVTGLAVFRPDSGSDLPSSVAYEAYQGALGAEW</sequence>
<evidence type="ECO:0000313" key="3">
    <source>
        <dbReference type="Proteomes" id="UP001595998"/>
    </source>
</evidence>
<dbReference type="EMBL" id="JBHSEH010000012">
    <property type="protein sequence ID" value="MFC4426867.1"/>
    <property type="molecule type" value="Genomic_DNA"/>
</dbReference>
<keyword evidence="1" id="KW-1133">Transmembrane helix</keyword>
<evidence type="ECO:0000256" key="1">
    <source>
        <dbReference type="SAM" id="Phobius"/>
    </source>
</evidence>
<organism evidence="2 3">
    <name type="scientific">Deinococcus navajonensis</name>
    <dbReference type="NCBI Taxonomy" id="309884"/>
    <lineage>
        <taxon>Bacteria</taxon>
        <taxon>Thermotogati</taxon>
        <taxon>Deinococcota</taxon>
        <taxon>Deinococci</taxon>
        <taxon>Deinococcales</taxon>
        <taxon>Deinococcaceae</taxon>
        <taxon>Deinococcus</taxon>
    </lineage>
</organism>
<comment type="caution">
    <text evidence="2">The sequence shown here is derived from an EMBL/GenBank/DDBJ whole genome shotgun (WGS) entry which is preliminary data.</text>
</comment>
<accession>A0ABV8XQN9</accession>
<proteinExistence type="predicted"/>